<comment type="caution">
    <text evidence="5">The sequence shown here is derived from an EMBL/GenBank/DDBJ whole genome shotgun (WGS) entry which is preliminary data.</text>
</comment>
<evidence type="ECO:0000256" key="1">
    <source>
        <dbReference type="ARBA" id="ARBA00023015"/>
    </source>
</evidence>
<dbReference type="Pfam" id="PF04945">
    <property type="entry name" value="YHS"/>
    <property type="match status" value="1"/>
</dbReference>
<dbReference type="InterPro" id="IPR001845">
    <property type="entry name" value="HTH_ArsR_DNA-bd_dom"/>
</dbReference>
<keyword evidence="1" id="KW-0805">Transcription regulation</keyword>
<evidence type="ECO:0000256" key="3">
    <source>
        <dbReference type="ARBA" id="ARBA00023163"/>
    </source>
</evidence>
<accession>A0A1G2Q4H4</accession>
<dbReference type="SMART" id="SM00418">
    <property type="entry name" value="HTH_ARSR"/>
    <property type="match status" value="1"/>
</dbReference>
<reference evidence="5 6" key="1">
    <citation type="journal article" date="2016" name="Nat. Commun.">
        <title>Thousands of microbial genomes shed light on interconnected biogeochemical processes in an aquifer system.</title>
        <authorList>
            <person name="Anantharaman K."/>
            <person name="Brown C.T."/>
            <person name="Hug L.A."/>
            <person name="Sharon I."/>
            <person name="Castelle C.J."/>
            <person name="Probst A.J."/>
            <person name="Thomas B.C."/>
            <person name="Singh A."/>
            <person name="Wilkins M.J."/>
            <person name="Karaoz U."/>
            <person name="Brodie E.L."/>
            <person name="Williams K.H."/>
            <person name="Hubbard S.S."/>
            <person name="Banfield J.F."/>
        </authorList>
    </citation>
    <scope>NUCLEOTIDE SEQUENCE [LARGE SCALE GENOMIC DNA]</scope>
</reference>
<evidence type="ECO:0000256" key="2">
    <source>
        <dbReference type="ARBA" id="ARBA00023125"/>
    </source>
</evidence>
<dbReference type="InterPro" id="IPR011991">
    <property type="entry name" value="ArsR-like_HTH"/>
</dbReference>
<name>A0A1G2Q4H4_9BACT</name>
<dbReference type="Gene3D" id="1.10.10.10">
    <property type="entry name" value="Winged helix-like DNA-binding domain superfamily/Winged helix DNA-binding domain"/>
    <property type="match status" value="1"/>
</dbReference>
<dbReference type="AlphaFoldDB" id="A0A1G2Q4H4"/>
<dbReference type="PANTHER" id="PTHR43132:SF2">
    <property type="entry name" value="ARSENICAL RESISTANCE OPERON REPRESSOR ARSR-RELATED"/>
    <property type="match status" value="1"/>
</dbReference>
<sequence>MYQIVFKRHAELMKALANPKRLEVVHLLRQGQLAVSEMERMLGLRQANLSQHLMVLRRIGVVNTERRGKEIYYSLTHPNFARASELMRVVLMQRLGGQAAKAANQLTVVTDPVCGMRLTPARAAHSYRFHARQYYFCGTGCAKEFKKL</sequence>
<evidence type="ECO:0000259" key="4">
    <source>
        <dbReference type="PROSITE" id="PS50987"/>
    </source>
</evidence>
<evidence type="ECO:0000313" key="6">
    <source>
        <dbReference type="Proteomes" id="UP000178936"/>
    </source>
</evidence>
<keyword evidence="2" id="KW-0238">DNA-binding</keyword>
<feature type="domain" description="HTH arsR-type" evidence="4">
    <location>
        <begin position="1"/>
        <end position="98"/>
    </location>
</feature>
<dbReference type="EMBL" id="MHTB01000039">
    <property type="protein sequence ID" value="OHA54742.1"/>
    <property type="molecule type" value="Genomic_DNA"/>
</dbReference>
<dbReference type="SUPFAM" id="SSF46785">
    <property type="entry name" value="Winged helix' DNA-binding domain"/>
    <property type="match status" value="1"/>
</dbReference>
<dbReference type="InterPro" id="IPR036388">
    <property type="entry name" value="WH-like_DNA-bd_sf"/>
</dbReference>
<dbReference type="InterPro" id="IPR007029">
    <property type="entry name" value="YHS_dom"/>
</dbReference>
<keyword evidence="3" id="KW-0804">Transcription</keyword>
<dbReference type="Proteomes" id="UP000178936">
    <property type="component" value="Unassembled WGS sequence"/>
</dbReference>
<dbReference type="GO" id="GO:0003677">
    <property type="term" value="F:DNA binding"/>
    <property type="evidence" value="ECO:0007669"/>
    <property type="project" value="UniProtKB-KW"/>
</dbReference>
<dbReference type="InterPro" id="IPR051011">
    <property type="entry name" value="Metal_resp_trans_reg"/>
</dbReference>
<protein>
    <recommendedName>
        <fullName evidence="4">HTH arsR-type domain-containing protein</fullName>
    </recommendedName>
</protein>
<dbReference type="Pfam" id="PF01022">
    <property type="entry name" value="HTH_5"/>
    <property type="match status" value="1"/>
</dbReference>
<dbReference type="InterPro" id="IPR036390">
    <property type="entry name" value="WH_DNA-bd_sf"/>
</dbReference>
<organism evidence="5 6">
    <name type="scientific">Candidatus Veblenbacteria bacterium RIFOXYA2_FULL_43_9</name>
    <dbReference type="NCBI Taxonomy" id="1802425"/>
    <lineage>
        <taxon>Bacteria</taxon>
        <taxon>Candidatus Vebleniibacteriota</taxon>
    </lineage>
</organism>
<dbReference type="GO" id="GO:0003700">
    <property type="term" value="F:DNA-binding transcription factor activity"/>
    <property type="evidence" value="ECO:0007669"/>
    <property type="project" value="InterPro"/>
</dbReference>
<gene>
    <name evidence="5" type="ORF">A2226_03845</name>
</gene>
<dbReference type="NCBIfam" id="NF033788">
    <property type="entry name" value="HTH_metalloreg"/>
    <property type="match status" value="1"/>
</dbReference>
<dbReference type="PRINTS" id="PR00778">
    <property type="entry name" value="HTHARSR"/>
</dbReference>
<dbReference type="PANTHER" id="PTHR43132">
    <property type="entry name" value="ARSENICAL RESISTANCE OPERON REPRESSOR ARSR-RELATED"/>
    <property type="match status" value="1"/>
</dbReference>
<proteinExistence type="predicted"/>
<evidence type="ECO:0000313" key="5">
    <source>
        <dbReference type="EMBL" id="OHA54742.1"/>
    </source>
</evidence>
<dbReference type="CDD" id="cd00090">
    <property type="entry name" value="HTH_ARSR"/>
    <property type="match status" value="1"/>
</dbReference>
<dbReference type="PROSITE" id="PS50987">
    <property type="entry name" value="HTH_ARSR_2"/>
    <property type="match status" value="1"/>
</dbReference>